<feature type="transmembrane region" description="Helical" evidence="8">
    <location>
        <begin position="48"/>
        <end position="71"/>
    </location>
</feature>
<keyword evidence="5 8" id="KW-1133">Transmembrane helix</keyword>
<evidence type="ECO:0000256" key="3">
    <source>
        <dbReference type="ARBA" id="ARBA00022692"/>
    </source>
</evidence>
<name>I0YS29_COCSC</name>
<dbReference type="GO" id="GO:0006865">
    <property type="term" value="P:amino acid transport"/>
    <property type="evidence" value="ECO:0007669"/>
    <property type="project" value="UniProtKB-KW"/>
</dbReference>
<evidence type="ECO:0000256" key="4">
    <source>
        <dbReference type="ARBA" id="ARBA00022970"/>
    </source>
</evidence>
<feature type="transmembrane region" description="Helical" evidence="8">
    <location>
        <begin position="310"/>
        <end position="332"/>
    </location>
</feature>
<dbReference type="GO" id="GO:0016020">
    <property type="term" value="C:membrane"/>
    <property type="evidence" value="ECO:0007669"/>
    <property type="project" value="UniProtKB-SubCell"/>
</dbReference>
<dbReference type="Gene3D" id="1.10.4160.10">
    <property type="entry name" value="Hydantoin permease"/>
    <property type="match status" value="1"/>
</dbReference>
<comment type="caution">
    <text evidence="10">The sequence shown here is derived from an EMBL/GenBank/DDBJ whole genome shotgun (WGS) entry which is preliminary data.</text>
</comment>
<proteinExistence type="predicted"/>
<organism evidence="10 11">
    <name type="scientific">Coccomyxa subellipsoidea (strain C-169)</name>
    <name type="common">Green microalga</name>
    <dbReference type="NCBI Taxonomy" id="574566"/>
    <lineage>
        <taxon>Eukaryota</taxon>
        <taxon>Viridiplantae</taxon>
        <taxon>Chlorophyta</taxon>
        <taxon>core chlorophytes</taxon>
        <taxon>Trebouxiophyceae</taxon>
        <taxon>Trebouxiophyceae incertae sedis</taxon>
        <taxon>Coccomyxaceae</taxon>
        <taxon>Coccomyxa</taxon>
        <taxon>Coccomyxa subellipsoidea</taxon>
    </lineage>
</organism>
<dbReference type="GeneID" id="17039180"/>
<dbReference type="AlphaFoldDB" id="I0YS29"/>
<dbReference type="STRING" id="574566.I0YS29"/>
<keyword evidence="2" id="KW-0813">Transport</keyword>
<accession>I0YS29</accession>
<feature type="compositionally biased region" description="Basic and acidic residues" evidence="7">
    <location>
        <begin position="7"/>
        <end position="28"/>
    </location>
</feature>
<feature type="transmembrane region" description="Helical" evidence="8">
    <location>
        <begin position="121"/>
        <end position="142"/>
    </location>
</feature>
<dbReference type="EMBL" id="AGSI01000013">
    <property type="protein sequence ID" value="EIE21198.1"/>
    <property type="molecule type" value="Genomic_DNA"/>
</dbReference>
<sequence length="449" mass="48519">MALGEKTGMEDSAHANKVNFSKDPEGQMELDDKQTVPEYVGKGEWYHIGYHMTAAVASVPTLGLPFAVSLLGWGGGLVALIAGGLVTMFTSFLVSSMLEYGGKRHIRFRDLSVAVFGKSGWWAVTPFQFAVCIGTTIANHIVGGQAIKAIDVLARGETPVTLTQYILVFGAVNLILAQCPNFHSIRFVNQTATVCTISFSIIAVALSLYSGFTMDLQPDYTVPGEGVNKLFNIFNGLGIMAFAYGNTVIPEIGATAKAPAMRTMKGGIIMGYCTIVSAYLCVSITGYWAFGNGVKGLVLGSLTNPGWAVIMAWAFAAVQLFGTTQVYCQPIYEACDKTFGNILAPTWNLKNTIVRLICRTVFICLCILVGAMLPFFVDFMSLIGAIGFTPMDFVLPQFLWIKAYKPKGFSKWFSLLVAIIYIIVGIMACIGAVRSIVLNAVNYSLFANL</sequence>
<dbReference type="Proteomes" id="UP000007264">
    <property type="component" value="Unassembled WGS sequence"/>
</dbReference>
<keyword evidence="4" id="KW-0029">Amino-acid transport</keyword>
<evidence type="ECO:0000259" key="9">
    <source>
        <dbReference type="Pfam" id="PF01490"/>
    </source>
</evidence>
<evidence type="ECO:0000313" key="10">
    <source>
        <dbReference type="EMBL" id="EIE21198.1"/>
    </source>
</evidence>
<feature type="transmembrane region" description="Helical" evidence="8">
    <location>
        <begin position="191"/>
        <end position="210"/>
    </location>
</feature>
<feature type="region of interest" description="Disordered" evidence="7">
    <location>
        <begin position="1"/>
        <end position="28"/>
    </location>
</feature>
<evidence type="ECO:0000256" key="6">
    <source>
        <dbReference type="ARBA" id="ARBA00023136"/>
    </source>
</evidence>
<keyword evidence="11" id="KW-1185">Reference proteome</keyword>
<comment type="subcellular location">
    <subcellularLocation>
        <location evidence="1">Membrane</location>
    </subcellularLocation>
</comment>
<evidence type="ECO:0000256" key="7">
    <source>
        <dbReference type="SAM" id="MobiDB-lite"/>
    </source>
</evidence>
<feature type="transmembrane region" description="Helical" evidence="8">
    <location>
        <begin position="412"/>
        <end position="437"/>
    </location>
</feature>
<dbReference type="KEGG" id="csl:COCSUDRAFT_24967"/>
<reference evidence="10 11" key="1">
    <citation type="journal article" date="2012" name="Genome Biol.">
        <title>The genome of the polar eukaryotic microalga coccomyxa subellipsoidea reveals traits of cold adaptation.</title>
        <authorList>
            <person name="Blanc G."/>
            <person name="Agarkova I."/>
            <person name="Grimwood J."/>
            <person name="Kuo A."/>
            <person name="Brueggeman A."/>
            <person name="Dunigan D."/>
            <person name="Gurnon J."/>
            <person name="Ladunga I."/>
            <person name="Lindquist E."/>
            <person name="Lucas S."/>
            <person name="Pangilinan J."/>
            <person name="Proschold T."/>
            <person name="Salamov A."/>
            <person name="Schmutz J."/>
            <person name="Weeks D."/>
            <person name="Yamada T."/>
            <person name="Claverie J.M."/>
            <person name="Grigoriev I."/>
            <person name="Van Etten J."/>
            <person name="Lomsadze A."/>
            <person name="Borodovsky M."/>
        </authorList>
    </citation>
    <scope>NUCLEOTIDE SEQUENCE [LARGE SCALE GENOMIC DNA]</scope>
    <source>
        <strain evidence="10 11">C-169</strain>
    </source>
</reference>
<feature type="transmembrane region" description="Helical" evidence="8">
    <location>
        <begin position="379"/>
        <end position="400"/>
    </location>
</feature>
<dbReference type="eggNOG" id="KOG1303">
    <property type="taxonomic scope" value="Eukaryota"/>
</dbReference>
<keyword evidence="6 8" id="KW-0472">Membrane</keyword>
<dbReference type="RefSeq" id="XP_005645742.1">
    <property type="nucleotide sequence ID" value="XM_005645685.1"/>
</dbReference>
<keyword evidence="3 8" id="KW-0812">Transmembrane</keyword>
<feature type="transmembrane region" description="Helical" evidence="8">
    <location>
        <begin position="77"/>
        <end position="100"/>
    </location>
</feature>
<gene>
    <name evidence="10" type="ORF">COCSUDRAFT_24967</name>
</gene>
<dbReference type="OrthoDB" id="655540at2759"/>
<feature type="domain" description="Amino acid transporter transmembrane" evidence="9">
    <location>
        <begin position="44"/>
        <end position="433"/>
    </location>
</feature>
<dbReference type="InterPro" id="IPR013057">
    <property type="entry name" value="AA_transpt_TM"/>
</dbReference>
<feature type="transmembrane region" description="Helical" evidence="8">
    <location>
        <begin position="353"/>
        <end position="373"/>
    </location>
</feature>
<feature type="transmembrane region" description="Helical" evidence="8">
    <location>
        <begin position="162"/>
        <end position="179"/>
    </location>
</feature>
<dbReference type="PANTHER" id="PTHR48017">
    <property type="entry name" value="OS05G0424000 PROTEIN-RELATED"/>
    <property type="match status" value="1"/>
</dbReference>
<feature type="transmembrane region" description="Helical" evidence="8">
    <location>
        <begin position="269"/>
        <end position="290"/>
    </location>
</feature>
<evidence type="ECO:0000256" key="2">
    <source>
        <dbReference type="ARBA" id="ARBA00022448"/>
    </source>
</evidence>
<evidence type="ECO:0000256" key="1">
    <source>
        <dbReference type="ARBA" id="ARBA00004370"/>
    </source>
</evidence>
<protein>
    <recommendedName>
        <fullName evidence="9">Amino acid transporter transmembrane domain-containing protein</fullName>
    </recommendedName>
</protein>
<evidence type="ECO:0000256" key="8">
    <source>
        <dbReference type="SAM" id="Phobius"/>
    </source>
</evidence>
<feature type="transmembrane region" description="Helical" evidence="8">
    <location>
        <begin position="230"/>
        <end position="249"/>
    </location>
</feature>
<evidence type="ECO:0000313" key="11">
    <source>
        <dbReference type="Proteomes" id="UP000007264"/>
    </source>
</evidence>
<evidence type="ECO:0000256" key="5">
    <source>
        <dbReference type="ARBA" id="ARBA00022989"/>
    </source>
</evidence>
<dbReference type="Pfam" id="PF01490">
    <property type="entry name" value="Aa_trans"/>
    <property type="match status" value="1"/>
</dbReference>